<accession>A0A484K547</accession>
<reference evidence="1 2" key="1">
    <citation type="submission" date="2018-04" db="EMBL/GenBank/DDBJ databases">
        <authorList>
            <person name="Vogel A."/>
        </authorList>
    </citation>
    <scope>NUCLEOTIDE SEQUENCE [LARGE SCALE GENOMIC DNA]</scope>
</reference>
<evidence type="ECO:0000313" key="2">
    <source>
        <dbReference type="Proteomes" id="UP000595140"/>
    </source>
</evidence>
<dbReference type="EMBL" id="OOIL02000049">
    <property type="protein sequence ID" value="VFQ59868.1"/>
    <property type="molecule type" value="Genomic_DNA"/>
</dbReference>
<keyword evidence="2" id="KW-1185">Reference proteome</keyword>
<evidence type="ECO:0000313" key="1">
    <source>
        <dbReference type="EMBL" id="VFQ59868.1"/>
    </source>
</evidence>
<protein>
    <submittedName>
        <fullName evidence="1">Uncharacterized protein</fullName>
    </submittedName>
</protein>
<gene>
    <name evidence="1" type="ORF">CCAM_LOCUS1644</name>
</gene>
<sequence length="154" mass="17921">MGIAGDAPPTGQDTTPAYLPYPYAREAHLFAGYAAWAGRDFQHRLGEMERFRKDHPDMVQSPAWPFMLEKYSCMPEYITTSATQRYSFRLLDRNASFSRELGDFRSRYSICFERLEYDRVLCENGRLTARNKSLWNNRVTDVAEMKADKEQAVQ</sequence>
<organism evidence="1 2">
    <name type="scientific">Cuscuta campestris</name>
    <dbReference type="NCBI Taxonomy" id="132261"/>
    <lineage>
        <taxon>Eukaryota</taxon>
        <taxon>Viridiplantae</taxon>
        <taxon>Streptophyta</taxon>
        <taxon>Embryophyta</taxon>
        <taxon>Tracheophyta</taxon>
        <taxon>Spermatophyta</taxon>
        <taxon>Magnoliopsida</taxon>
        <taxon>eudicotyledons</taxon>
        <taxon>Gunneridae</taxon>
        <taxon>Pentapetalae</taxon>
        <taxon>asterids</taxon>
        <taxon>lamiids</taxon>
        <taxon>Solanales</taxon>
        <taxon>Convolvulaceae</taxon>
        <taxon>Cuscuteae</taxon>
        <taxon>Cuscuta</taxon>
        <taxon>Cuscuta subgen. Grammica</taxon>
        <taxon>Cuscuta sect. Cleistogrammica</taxon>
    </lineage>
</organism>
<proteinExistence type="predicted"/>
<dbReference type="AlphaFoldDB" id="A0A484K547"/>
<name>A0A484K547_9ASTE</name>
<dbReference type="Proteomes" id="UP000595140">
    <property type="component" value="Unassembled WGS sequence"/>
</dbReference>